<feature type="signal peptide" evidence="1">
    <location>
        <begin position="1"/>
        <end position="26"/>
    </location>
</feature>
<keyword evidence="3" id="KW-1185">Reference proteome</keyword>
<proteinExistence type="predicted"/>
<evidence type="ECO:0000313" key="2">
    <source>
        <dbReference type="EMBL" id="GAA5149252.1"/>
    </source>
</evidence>
<evidence type="ECO:0000313" key="3">
    <source>
        <dbReference type="Proteomes" id="UP001500221"/>
    </source>
</evidence>
<dbReference type="EMBL" id="BAABKG010000003">
    <property type="protein sequence ID" value="GAA5149252.1"/>
    <property type="molecule type" value="Genomic_DNA"/>
</dbReference>
<keyword evidence="1" id="KW-0732">Signal</keyword>
<feature type="chain" id="PRO_5046574779" evidence="1">
    <location>
        <begin position="27"/>
        <end position="232"/>
    </location>
</feature>
<reference evidence="3" key="1">
    <citation type="journal article" date="2019" name="Int. J. Syst. Evol. Microbiol.">
        <title>The Global Catalogue of Microorganisms (GCM) 10K type strain sequencing project: providing services to taxonomists for standard genome sequencing and annotation.</title>
        <authorList>
            <consortium name="The Broad Institute Genomics Platform"/>
            <consortium name="The Broad Institute Genome Sequencing Center for Infectious Disease"/>
            <person name="Wu L."/>
            <person name="Ma J."/>
        </authorList>
    </citation>
    <scope>NUCLEOTIDE SEQUENCE [LARGE SCALE GENOMIC DNA]</scope>
    <source>
        <strain evidence="3">JCM 18459</strain>
    </source>
</reference>
<comment type="caution">
    <text evidence="2">The sequence shown here is derived from an EMBL/GenBank/DDBJ whole genome shotgun (WGS) entry which is preliminary data.</text>
</comment>
<evidence type="ECO:0000256" key="1">
    <source>
        <dbReference type="SAM" id="SignalP"/>
    </source>
</evidence>
<organism evidence="2 3">
    <name type="scientific">Nocardioides marinquilinus</name>
    <dbReference type="NCBI Taxonomy" id="1210400"/>
    <lineage>
        <taxon>Bacteria</taxon>
        <taxon>Bacillati</taxon>
        <taxon>Actinomycetota</taxon>
        <taxon>Actinomycetes</taxon>
        <taxon>Propionibacteriales</taxon>
        <taxon>Nocardioidaceae</taxon>
        <taxon>Nocardioides</taxon>
    </lineage>
</organism>
<protein>
    <submittedName>
        <fullName evidence="2">Uncharacterized protein</fullName>
    </submittedName>
</protein>
<dbReference type="Proteomes" id="UP001500221">
    <property type="component" value="Unassembled WGS sequence"/>
</dbReference>
<name>A0ABP9PMW5_9ACTN</name>
<gene>
    <name evidence="2" type="ORF">GCM10023340_24280</name>
</gene>
<accession>A0ABP9PMW5</accession>
<sequence>MPVLRRLLPLLLSVPLALTLASPATAASWSSPDAAANVDGSEYGPIEPGECWTSTDVDATHRRDLDIRRLSVRHGRRDVVVTVRFADLVDGRRSSLELPMLTPRGDYTLDLDVTPRGRVRTSWVPGYQSAILEAAAEAAEEDPEGCQGFFFATEPGRCRGLEVERSPAADTVRVVVPRSCLGDPRAVRVGASTHGFEDDRDGETFRTFSDRWAPPGRDRGWFVYGPWVRAAA</sequence>